<evidence type="ECO:0000313" key="2">
    <source>
        <dbReference type="EMBL" id="GAA2735344.1"/>
    </source>
</evidence>
<evidence type="ECO:0000313" key="3">
    <source>
        <dbReference type="Proteomes" id="UP001501842"/>
    </source>
</evidence>
<organism evidence="2 3">
    <name type="scientific">Actinocorallia aurantiaca</name>
    <dbReference type="NCBI Taxonomy" id="46204"/>
    <lineage>
        <taxon>Bacteria</taxon>
        <taxon>Bacillati</taxon>
        <taxon>Actinomycetota</taxon>
        <taxon>Actinomycetes</taxon>
        <taxon>Streptosporangiales</taxon>
        <taxon>Thermomonosporaceae</taxon>
        <taxon>Actinocorallia</taxon>
    </lineage>
</organism>
<feature type="region of interest" description="Disordered" evidence="1">
    <location>
        <begin position="65"/>
        <end position="96"/>
    </location>
</feature>
<evidence type="ECO:0000256" key="1">
    <source>
        <dbReference type="SAM" id="MobiDB-lite"/>
    </source>
</evidence>
<protein>
    <submittedName>
        <fullName evidence="2">Uncharacterized protein</fullName>
    </submittedName>
</protein>
<accession>A0ABN3ULU7</accession>
<comment type="caution">
    <text evidence="2">The sequence shown here is derived from an EMBL/GenBank/DDBJ whole genome shotgun (WGS) entry which is preliminary data.</text>
</comment>
<keyword evidence="3" id="KW-1185">Reference proteome</keyword>
<sequence>MAATISASRGCRSCTVHPQVENVRRSGAPGGGASDPTARRGLCSAPAALIQPNYTMNTIFYKKNMAGPGRRPQIPPPGFLQPLDAHRRAGSPEGAA</sequence>
<gene>
    <name evidence="2" type="ORF">GCM10010439_59900</name>
</gene>
<feature type="region of interest" description="Disordered" evidence="1">
    <location>
        <begin position="1"/>
        <end position="39"/>
    </location>
</feature>
<dbReference type="EMBL" id="BAAATZ010000029">
    <property type="protein sequence ID" value="GAA2735344.1"/>
    <property type="molecule type" value="Genomic_DNA"/>
</dbReference>
<name>A0ABN3ULU7_9ACTN</name>
<proteinExistence type="predicted"/>
<dbReference type="Proteomes" id="UP001501842">
    <property type="component" value="Unassembled WGS sequence"/>
</dbReference>
<reference evidence="2 3" key="1">
    <citation type="journal article" date="2019" name="Int. J. Syst. Evol. Microbiol.">
        <title>The Global Catalogue of Microorganisms (GCM) 10K type strain sequencing project: providing services to taxonomists for standard genome sequencing and annotation.</title>
        <authorList>
            <consortium name="The Broad Institute Genomics Platform"/>
            <consortium name="The Broad Institute Genome Sequencing Center for Infectious Disease"/>
            <person name="Wu L."/>
            <person name="Ma J."/>
        </authorList>
    </citation>
    <scope>NUCLEOTIDE SEQUENCE [LARGE SCALE GENOMIC DNA]</scope>
    <source>
        <strain evidence="2 3">JCM 8201</strain>
    </source>
</reference>